<comment type="caution">
    <text evidence="1">The sequence shown here is derived from an EMBL/GenBank/DDBJ whole genome shotgun (WGS) entry which is preliminary data.</text>
</comment>
<evidence type="ECO:0000313" key="1">
    <source>
        <dbReference type="EMBL" id="OUI92849.1"/>
    </source>
</evidence>
<reference evidence="2" key="1">
    <citation type="submission" date="2014-06" db="EMBL/GenBank/DDBJ databases">
        <authorList>
            <person name="Winans N.J."/>
            <person name="Newell P.D."/>
            <person name="Douglas A.E."/>
        </authorList>
    </citation>
    <scope>NUCLEOTIDE SEQUENCE [LARGE SCALE GENOMIC DNA]</scope>
</reference>
<gene>
    <name evidence="1" type="ORF">HK17_09675</name>
</gene>
<evidence type="ECO:0000313" key="2">
    <source>
        <dbReference type="Proteomes" id="UP000194641"/>
    </source>
</evidence>
<organism evidence="1 2">
    <name type="scientific">Acetobacter indonesiensis</name>
    <dbReference type="NCBI Taxonomy" id="104101"/>
    <lineage>
        <taxon>Bacteria</taxon>
        <taxon>Pseudomonadati</taxon>
        <taxon>Pseudomonadota</taxon>
        <taxon>Alphaproteobacteria</taxon>
        <taxon>Acetobacterales</taxon>
        <taxon>Acetobacteraceae</taxon>
        <taxon>Acetobacter</taxon>
    </lineage>
</organism>
<dbReference type="Proteomes" id="UP000194641">
    <property type="component" value="Unassembled WGS sequence"/>
</dbReference>
<dbReference type="EMBL" id="JOPA01000027">
    <property type="protein sequence ID" value="OUI92849.1"/>
    <property type="molecule type" value="Genomic_DNA"/>
</dbReference>
<sequence length="91" mass="10374">MMPKLTDALTHTDAFLLYNPHTRTHPHTHGKPLYKKVRQDASVRQSSILDDLANAVQRLTIDRCDPEKFHQDKSEIVAALRRMARGAKQNG</sequence>
<proteinExistence type="predicted"/>
<accession>A0A252ASJ6</accession>
<dbReference type="RefSeq" id="WP_086659681.1">
    <property type="nucleotide sequence ID" value="NZ_JOPA01000027.1"/>
</dbReference>
<dbReference type="AlphaFoldDB" id="A0A252ASJ6"/>
<name>A0A252ASJ6_9PROT</name>
<protein>
    <submittedName>
        <fullName evidence="1">Uncharacterized protein</fullName>
    </submittedName>
</protein>